<keyword evidence="2" id="KW-0732">Signal</keyword>
<dbReference type="Pfam" id="PF02321">
    <property type="entry name" value="OEP"/>
    <property type="match status" value="2"/>
</dbReference>
<dbReference type="Gene3D" id="2.20.200.10">
    <property type="entry name" value="Outer membrane efflux proteins (OEP)"/>
    <property type="match status" value="1"/>
</dbReference>
<dbReference type="PANTHER" id="PTHR30203">
    <property type="entry name" value="OUTER MEMBRANE CATION EFFLUX PROTEIN"/>
    <property type="match status" value="1"/>
</dbReference>
<dbReference type="PROSITE" id="PS51257">
    <property type="entry name" value="PROKAR_LIPOPROTEIN"/>
    <property type="match status" value="1"/>
</dbReference>
<dbReference type="NCBIfam" id="TIGR01845">
    <property type="entry name" value="outer_NodT"/>
    <property type="match status" value="1"/>
</dbReference>
<comment type="similarity">
    <text evidence="1 2">Belongs to the outer membrane factor (OMF) (TC 1.B.17) family.</text>
</comment>
<dbReference type="Proteomes" id="UP000292136">
    <property type="component" value="Unassembled WGS sequence"/>
</dbReference>
<feature type="signal peptide" evidence="2">
    <location>
        <begin position="1"/>
        <end position="22"/>
    </location>
</feature>
<gene>
    <name evidence="4" type="ORF">EV678_1196</name>
</gene>
<dbReference type="RefSeq" id="WP_130458834.1">
    <property type="nucleotide sequence ID" value="NZ_SHKM01000001.1"/>
</dbReference>
<keyword evidence="2 4" id="KW-0449">Lipoprotein</keyword>
<feature type="chain" id="PRO_5044981841" evidence="2">
    <location>
        <begin position="23"/>
        <end position="469"/>
    </location>
</feature>
<protein>
    <submittedName>
        <fullName evidence="4">NodT family efflux transporter outer membrane factor (OMF) lipoprotein</fullName>
    </submittedName>
</protein>
<evidence type="ECO:0000313" key="4">
    <source>
        <dbReference type="EMBL" id="RZT90382.1"/>
    </source>
</evidence>
<evidence type="ECO:0000256" key="2">
    <source>
        <dbReference type="RuleBase" id="RU362097"/>
    </source>
</evidence>
<keyword evidence="2" id="KW-1134">Transmembrane beta strand</keyword>
<organism evidence="4 5">
    <name type="scientific">Azospira oryzae</name>
    <dbReference type="NCBI Taxonomy" id="146939"/>
    <lineage>
        <taxon>Bacteria</taxon>
        <taxon>Pseudomonadati</taxon>
        <taxon>Pseudomonadota</taxon>
        <taxon>Betaproteobacteria</taxon>
        <taxon>Rhodocyclales</taxon>
        <taxon>Rhodocyclaceae</taxon>
        <taxon>Azospira</taxon>
    </lineage>
</organism>
<accession>A0ABY0ITG4</accession>
<dbReference type="Gene3D" id="1.20.1600.10">
    <property type="entry name" value="Outer membrane efflux proteins (OEP)"/>
    <property type="match status" value="1"/>
</dbReference>
<evidence type="ECO:0000256" key="1">
    <source>
        <dbReference type="ARBA" id="ARBA00007613"/>
    </source>
</evidence>
<comment type="caution">
    <text evidence="4">The sequence shown here is derived from an EMBL/GenBank/DDBJ whole genome shotgun (WGS) entry which is preliminary data.</text>
</comment>
<dbReference type="PANTHER" id="PTHR30203:SF32">
    <property type="entry name" value="CATION EFFLUX SYSTEM PROTEIN CUSC"/>
    <property type="match status" value="1"/>
</dbReference>
<comment type="subcellular location">
    <subcellularLocation>
        <location evidence="2">Cell membrane</location>
        <topology evidence="2">Lipid-anchor</topology>
    </subcellularLocation>
</comment>
<feature type="compositionally biased region" description="Polar residues" evidence="3">
    <location>
        <begin position="113"/>
        <end position="125"/>
    </location>
</feature>
<dbReference type="InterPro" id="IPR010131">
    <property type="entry name" value="MdtP/NodT-like"/>
</dbReference>
<dbReference type="EMBL" id="SHKM01000001">
    <property type="protein sequence ID" value="RZT90382.1"/>
    <property type="molecule type" value="Genomic_DNA"/>
</dbReference>
<sequence>MRLSPLSLSLLLALGGCSLAPALPKPALPVPDTYGTAPVDEATAKSATASAAAIGWRRMFGDPRLQRLIEVALEHNRDLRLAVLNVSQMQAQYDIQRSYRVPGVDAGLEGSRQRSSSDGGNSTAIQETRSASLGISAFEVDLFGRVSSLSEAAFARYLTSEHGLRAARLSLIGAVAEAYFAERLADEQLRLTELTLADWRQSLDLARKLKLAQQSSGLDIAQAEGQVATAEADLESRQRALAQARNGLALLLGTEPPADLPPPTPLAQQPVLTQLPPGLPSDLLAHRPDIQQAEQALIAANADIGAARAAFFPRLLLTLSVGAISPSFGSLFAGAHQTWAFTPQISQPIFQGGRLRAELRLAELRRSAAVVEYEKAIQTAFREVRDGLAGSATFGRQIQAQERAVASAERRRELSTLRYRAGLDSRLELLDAQRQAYASQLGLLELRRDDIRNAIGLYKALGGGRLEQG</sequence>
<keyword evidence="5" id="KW-1185">Reference proteome</keyword>
<evidence type="ECO:0000313" key="5">
    <source>
        <dbReference type="Proteomes" id="UP000292136"/>
    </source>
</evidence>
<evidence type="ECO:0000256" key="3">
    <source>
        <dbReference type="SAM" id="MobiDB-lite"/>
    </source>
</evidence>
<name>A0ABY0ITG4_9RHOO</name>
<keyword evidence="2" id="KW-0472">Membrane</keyword>
<proteinExistence type="inferred from homology"/>
<keyword evidence="2" id="KW-0564">Palmitate</keyword>
<dbReference type="InterPro" id="IPR003423">
    <property type="entry name" value="OMP_efflux"/>
</dbReference>
<feature type="region of interest" description="Disordered" evidence="3">
    <location>
        <begin position="106"/>
        <end position="125"/>
    </location>
</feature>
<reference evidence="4 5" key="1">
    <citation type="submission" date="2019-02" db="EMBL/GenBank/DDBJ databases">
        <title>Genomic Encyclopedia of Type Strains, Phase IV (KMG-IV): sequencing the most valuable type-strain genomes for metagenomic binning, comparative biology and taxonomic classification.</title>
        <authorList>
            <person name="Goeker M."/>
        </authorList>
    </citation>
    <scope>NUCLEOTIDE SEQUENCE [LARGE SCALE GENOMIC DNA]</scope>
    <source>
        <strain evidence="4 5">DSM 21223</strain>
    </source>
</reference>
<keyword evidence="2" id="KW-0812">Transmembrane</keyword>
<dbReference type="SUPFAM" id="SSF56954">
    <property type="entry name" value="Outer membrane efflux proteins (OEP)"/>
    <property type="match status" value="1"/>
</dbReference>